<evidence type="ECO:0000313" key="4">
    <source>
        <dbReference type="Proteomes" id="UP000463857"/>
    </source>
</evidence>
<evidence type="ECO:0008006" key="5">
    <source>
        <dbReference type="Google" id="ProtNLM"/>
    </source>
</evidence>
<evidence type="ECO:0000256" key="1">
    <source>
        <dbReference type="SAM" id="MobiDB-lite"/>
    </source>
</evidence>
<accession>A0A7L4YRY7</accession>
<dbReference type="KEGG" id="eke:EK0264_17395"/>
<dbReference type="EMBL" id="CP047156">
    <property type="protein sequence ID" value="QHC01880.1"/>
    <property type="molecule type" value="Genomic_DNA"/>
</dbReference>
<gene>
    <name evidence="3" type="ORF">EK0264_17395</name>
</gene>
<feature type="compositionally biased region" description="Low complexity" evidence="1">
    <location>
        <begin position="88"/>
        <end position="114"/>
    </location>
</feature>
<feature type="region of interest" description="Disordered" evidence="1">
    <location>
        <begin position="88"/>
        <end position="120"/>
    </location>
</feature>
<dbReference type="InParanoid" id="A0A7L4YRY7"/>
<reference evidence="3 4" key="1">
    <citation type="journal article" date="2018" name="Int. J. Syst. Evol. Microbiol.">
        <title>Epidermidibacterium keratini gen. nov., sp. nov., a member of the family Sporichthyaceae, isolated from keratin epidermis.</title>
        <authorList>
            <person name="Lee D.G."/>
            <person name="Trujillo M.E."/>
            <person name="Kang S."/>
            <person name="Nam J.J."/>
            <person name="Kim Y.J."/>
        </authorList>
    </citation>
    <scope>NUCLEOTIDE SEQUENCE [LARGE SCALE GENOMIC DNA]</scope>
    <source>
        <strain evidence="3 4">EPI-7</strain>
    </source>
</reference>
<feature type="chain" id="PRO_5038687787" description="DUF4439 domain-containing protein" evidence="2">
    <location>
        <begin position="30"/>
        <end position="169"/>
    </location>
</feature>
<dbReference type="Proteomes" id="UP000463857">
    <property type="component" value="Chromosome"/>
</dbReference>
<sequence length="169" mass="16546">MIVPPTPSRRAVLAAACAVPLLGVAACTAAPRPPEPTPVDPLADVLDRHAALREQYDVAITALPQTAPRLQPLRDNINEHIAALAAAQGVAPPSSSAPASTSGASGSSAAASPTAAPPADEPTALAALAAAETDLGSVVSALVSSEPTERAPLLGSITAAHACHAAALA</sequence>
<proteinExistence type="predicted"/>
<dbReference type="AlphaFoldDB" id="A0A7L4YRY7"/>
<keyword evidence="2" id="KW-0732">Signal</keyword>
<organism evidence="3 4">
    <name type="scientific">Epidermidibacterium keratini</name>
    <dbReference type="NCBI Taxonomy" id="1891644"/>
    <lineage>
        <taxon>Bacteria</taxon>
        <taxon>Bacillati</taxon>
        <taxon>Actinomycetota</taxon>
        <taxon>Actinomycetes</taxon>
        <taxon>Sporichthyales</taxon>
        <taxon>Sporichthyaceae</taxon>
        <taxon>Epidermidibacterium</taxon>
    </lineage>
</organism>
<name>A0A7L4YRY7_9ACTN</name>
<keyword evidence="4" id="KW-1185">Reference proteome</keyword>
<protein>
    <recommendedName>
        <fullName evidence="5">DUF4439 domain-containing protein</fullName>
    </recommendedName>
</protein>
<dbReference type="RefSeq" id="WP_159547004.1">
    <property type="nucleotide sequence ID" value="NZ_CP047156.1"/>
</dbReference>
<evidence type="ECO:0000313" key="3">
    <source>
        <dbReference type="EMBL" id="QHC01880.1"/>
    </source>
</evidence>
<feature type="signal peptide" evidence="2">
    <location>
        <begin position="1"/>
        <end position="29"/>
    </location>
</feature>
<evidence type="ECO:0000256" key="2">
    <source>
        <dbReference type="SAM" id="SignalP"/>
    </source>
</evidence>